<dbReference type="RefSeq" id="XP_046114573.1">
    <property type="nucleotide sequence ID" value="XM_046259262.1"/>
</dbReference>
<feature type="chain" id="PRO_5040486203" evidence="2">
    <location>
        <begin position="18"/>
        <end position="300"/>
    </location>
</feature>
<dbReference type="EMBL" id="MU251275">
    <property type="protein sequence ID" value="KAG9250649.1"/>
    <property type="molecule type" value="Genomic_DNA"/>
</dbReference>
<evidence type="ECO:0000313" key="4">
    <source>
        <dbReference type="Proteomes" id="UP000887229"/>
    </source>
</evidence>
<feature type="compositionally biased region" description="Basic and acidic residues" evidence="1">
    <location>
        <begin position="128"/>
        <end position="149"/>
    </location>
</feature>
<evidence type="ECO:0000256" key="1">
    <source>
        <dbReference type="SAM" id="MobiDB-lite"/>
    </source>
</evidence>
<keyword evidence="2" id="KW-0732">Signal</keyword>
<reference evidence="3" key="1">
    <citation type="journal article" date="2021" name="IMA Fungus">
        <title>Genomic characterization of three marine fungi, including Emericellopsis atlantica sp. nov. with signatures of a generalist lifestyle and marine biomass degradation.</title>
        <authorList>
            <person name="Hagestad O.C."/>
            <person name="Hou L."/>
            <person name="Andersen J.H."/>
            <person name="Hansen E.H."/>
            <person name="Altermark B."/>
            <person name="Li C."/>
            <person name="Kuhnert E."/>
            <person name="Cox R.J."/>
            <person name="Crous P.W."/>
            <person name="Spatafora J.W."/>
            <person name="Lail K."/>
            <person name="Amirebrahimi M."/>
            <person name="Lipzen A."/>
            <person name="Pangilinan J."/>
            <person name="Andreopoulos W."/>
            <person name="Hayes R.D."/>
            <person name="Ng V."/>
            <person name="Grigoriev I.V."/>
            <person name="Jackson S.A."/>
            <person name="Sutton T.D.S."/>
            <person name="Dobson A.D.W."/>
            <person name="Rama T."/>
        </authorList>
    </citation>
    <scope>NUCLEOTIDE SEQUENCE</scope>
    <source>
        <strain evidence="3">TS7</strain>
    </source>
</reference>
<accession>A0A9P8CKK0</accession>
<evidence type="ECO:0000313" key="3">
    <source>
        <dbReference type="EMBL" id="KAG9250649.1"/>
    </source>
</evidence>
<organism evidence="3 4">
    <name type="scientific">Emericellopsis atlantica</name>
    <dbReference type="NCBI Taxonomy" id="2614577"/>
    <lineage>
        <taxon>Eukaryota</taxon>
        <taxon>Fungi</taxon>
        <taxon>Dikarya</taxon>
        <taxon>Ascomycota</taxon>
        <taxon>Pezizomycotina</taxon>
        <taxon>Sordariomycetes</taxon>
        <taxon>Hypocreomycetidae</taxon>
        <taxon>Hypocreales</taxon>
        <taxon>Bionectriaceae</taxon>
        <taxon>Emericellopsis</taxon>
    </lineage>
</organism>
<keyword evidence="4" id="KW-1185">Reference proteome</keyword>
<evidence type="ECO:0000256" key="2">
    <source>
        <dbReference type="SAM" id="SignalP"/>
    </source>
</evidence>
<protein>
    <submittedName>
        <fullName evidence="3">Uncharacterized protein</fullName>
    </submittedName>
</protein>
<dbReference type="GeneID" id="70290165"/>
<name>A0A9P8CKK0_9HYPO</name>
<gene>
    <name evidence="3" type="ORF">F5Z01DRAFT_353506</name>
</gene>
<dbReference type="AlphaFoldDB" id="A0A9P8CKK0"/>
<sequence>MWLLVLIFSTLAVATGCNRISDTGLWQPSHGMIFEDVRVALGLRDYREIKKLNDDLPNFNINNIRNDMVYTVPYVEEISPPATWATVSCTPILMFSGAMETVGVSTPLSTPLAEATTSTHTPTTETTHPPKTEITHTPKSEFARTSSHETKVITSASTRSLPPQSQAVETVTVMPSIFSDELSEPRCYSRENEGITLEDTQAWVSELFCNAFEDEVLNTLSDPIARTYMEEEEQLYHFRVSWLRGCVVEEERGLEGCKDIMFENYKKCNNGGKGGYTDKGCLRFEYRPGVIFEAESLQTM</sequence>
<feature type="compositionally biased region" description="Low complexity" evidence="1">
    <location>
        <begin position="114"/>
        <end position="127"/>
    </location>
</feature>
<feature type="signal peptide" evidence="2">
    <location>
        <begin position="1"/>
        <end position="17"/>
    </location>
</feature>
<comment type="caution">
    <text evidence="3">The sequence shown here is derived from an EMBL/GenBank/DDBJ whole genome shotgun (WGS) entry which is preliminary data.</text>
</comment>
<dbReference type="Proteomes" id="UP000887229">
    <property type="component" value="Unassembled WGS sequence"/>
</dbReference>
<proteinExistence type="predicted"/>
<feature type="region of interest" description="Disordered" evidence="1">
    <location>
        <begin position="109"/>
        <end position="149"/>
    </location>
</feature>